<dbReference type="InterPro" id="IPR015510">
    <property type="entry name" value="PGRP"/>
</dbReference>
<name>A0A0N1JS52_9NEIS</name>
<proteinExistence type="inferred from homology"/>
<dbReference type="OrthoDB" id="9085865at2"/>
<evidence type="ECO:0000313" key="3">
    <source>
        <dbReference type="EMBL" id="KPC50287.1"/>
    </source>
</evidence>
<dbReference type="CDD" id="cd06583">
    <property type="entry name" value="PGRP"/>
    <property type="match status" value="1"/>
</dbReference>
<dbReference type="GO" id="GO:0008270">
    <property type="term" value="F:zinc ion binding"/>
    <property type="evidence" value="ECO:0007669"/>
    <property type="project" value="InterPro"/>
</dbReference>
<dbReference type="AlphaFoldDB" id="A0A0N1JS52"/>
<dbReference type="SMART" id="SM00701">
    <property type="entry name" value="PGRP"/>
    <property type="match status" value="1"/>
</dbReference>
<dbReference type="RefSeq" id="WP_053939186.1">
    <property type="nucleotide sequence ID" value="NZ_LAQT01000030.1"/>
</dbReference>
<dbReference type="GO" id="GO:0008745">
    <property type="term" value="F:N-acetylmuramoyl-L-alanine amidase activity"/>
    <property type="evidence" value="ECO:0007669"/>
    <property type="project" value="InterPro"/>
</dbReference>
<dbReference type="PANTHER" id="PTHR11022">
    <property type="entry name" value="PEPTIDOGLYCAN RECOGNITION PROTEIN"/>
    <property type="match status" value="1"/>
</dbReference>
<gene>
    <name evidence="3" type="ORF">WG78_17990</name>
</gene>
<comment type="similarity">
    <text evidence="1">Belongs to the N-acetylmuramoyl-L-alanine amidase 2 family.</text>
</comment>
<dbReference type="InterPro" id="IPR006619">
    <property type="entry name" value="PGRP_domain_met/bac"/>
</dbReference>
<dbReference type="STRING" id="857265.WG78_17990"/>
<sequence>MSDLKIKTVAKATTDYLLSPPLEITVNDRAATRDAIIKQLNRNGCNFITRSDWAAHKNKSEKMKDDWNYKNIAIHHAGRSYACGPGALQLQEIQRFQMDKSINSMDDIGYHYAVDCSGNIFEGRDIRFKGEHVHNYNTGVIGIVLLQNMSTPEEGGDSISRLRVFLKKMGYKDNIEIPENQRKALSMLIDVLSTFFHISVLGGHREFPRQLGEGKICPGNAGLSLIKSLRKSKGLAAPQS</sequence>
<dbReference type="SUPFAM" id="SSF55846">
    <property type="entry name" value="N-acetylmuramoyl-L-alanine amidase-like"/>
    <property type="match status" value="1"/>
</dbReference>
<dbReference type="GO" id="GO:0009253">
    <property type="term" value="P:peptidoglycan catabolic process"/>
    <property type="evidence" value="ECO:0007669"/>
    <property type="project" value="InterPro"/>
</dbReference>
<evidence type="ECO:0000313" key="4">
    <source>
        <dbReference type="Proteomes" id="UP000037939"/>
    </source>
</evidence>
<protein>
    <submittedName>
        <fullName evidence="3">N-acetylmuramoyl-L-alanine amidase</fullName>
    </submittedName>
</protein>
<accession>A0A0N1JS52</accession>
<dbReference type="InterPro" id="IPR002502">
    <property type="entry name" value="Amidase_domain"/>
</dbReference>
<keyword evidence="4" id="KW-1185">Reference proteome</keyword>
<dbReference type="Gene3D" id="3.40.80.10">
    <property type="entry name" value="Peptidoglycan recognition protein-like"/>
    <property type="match status" value="1"/>
</dbReference>
<organism evidence="3 4">
    <name type="scientific">Amantichitinum ursilacus</name>
    <dbReference type="NCBI Taxonomy" id="857265"/>
    <lineage>
        <taxon>Bacteria</taxon>
        <taxon>Pseudomonadati</taxon>
        <taxon>Pseudomonadota</taxon>
        <taxon>Betaproteobacteria</taxon>
        <taxon>Neisseriales</taxon>
        <taxon>Chitinibacteraceae</taxon>
        <taxon>Amantichitinum</taxon>
    </lineage>
</organism>
<dbReference type="Proteomes" id="UP000037939">
    <property type="component" value="Unassembled WGS sequence"/>
</dbReference>
<dbReference type="Pfam" id="PF01510">
    <property type="entry name" value="Amidase_2"/>
    <property type="match status" value="1"/>
</dbReference>
<evidence type="ECO:0000259" key="2">
    <source>
        <dbReference type="SMART" id="SM00701"/>
    </source>
</evidence>
<dbReference type="EMBL" id="LAQT01000030">
    <property type="protein sequence ID" value="KPC50287.1"/>
    <property type="molecule type" value="Genomic_DNA"/>
</dbReference>
<dbReference type="InterPro" id="IPR036505">
    <property type="entry name" value="Amidase/PGRP_sf"/>
</dbReference>
<comment type="caution">
    <text evidence="3">The sequence shown here is derived from an EMBL/GenBank/DDBJ whole genome shotgun (WGS) entry which is preliminary data.</text>
</comment>
<dbReference type="PANTHER" id="PTHR11022:SF41">
    <property type="entry name" value="PEPTIDOGLYCAN-RECOGNITION PROTEIN LC-RELATED"/>
    <property type="match status" value="1"/>
</dbReference>
<feature type="domain" description="Peptidoglycan recognition protein family" evidence="2">
    <location>
        <begin position="45"/>
        <end position="205"/>
    </location>
</feature>
<evidence type="ECO:0000256" key="1">
    <source>
        <dbReference type="ARBA" id="ARBA00007553"/>
    </source>
</evidence>
<reference evidence="3 4" key="1">
    <citation type="submission" date="2015-07" db="EMBL/GenBank/DDBJ databases">
        <title>Draft genome sequence of the Amantichitinum ursilacus IGB-41, a new chitin-degrading bacterium.</title>
        <authorList>
            <person name="Kirstahler P."/>
            <person name="Guenther M."/>
            <person name="Grumaz C."/>
            <person name="Rupp S."/>
            <person name="Zibek S."/>
            <person name="Sohn K."/>
        </authorList>
    </citation>
    <scope>NUCLEOTIDE SEQUENCE [LARGE SCALE GENOMIC DNA]</scope>
    <source>
        <strain evidence="3 4">IGB-41</strain>
    </source>
</reference>